<keyword evidence="2" id="KW-1185">Reference proteome</keyword>
<name>A0A0D3E866_BRAOL</name>
<sequence length="63" mass="7115">MLTCWPVAFSYTNSILISYVAWFSSALQISKLSSAKSIWCSIRPSSSKHIPWILPFLTAIFSM</sequence>
<protein>
    <submittedName>
        <fullName evidence="1">Uncharacterized protein</fullName>
    </submittedName>
</protein>
<evidence type="ECO:0000313" key="1">
    <source>
        <dbReference type="EnsemblPlants" id="Bo9g077780.1"/>
    </source>
</evidence>
<dbReference type="Gramene" id="Bo9g077780.1">
    <property type="protein sequence ID" value="Bo9g077780.1"/>
    <property type="gene ID" value="Bo9g077780"/>
</dbReference>
<dbReference type="AlphaFoldDB" id="A0A0D3E866"/>
<evidence type="ECO:0000313" key="2">
    <source>
        <dbReference type="Proteomes" id="UP000032141"/>
    </source>
</evidence>
<accession>A0A0D3E866</accession>
<dbReference type="Proteomes" id="UP000032141">
    <property type="component" value="Chromosome C9"/>
</dbReference>
<reference evidence="1 2" key="1">
    <citation type="journal article" date="2014" name="Genome Biol.">
        <title>Transcriptome and methylome profiling reveals relics of genome dominance in the mesopolyploid Brassica oleracea.</title>
        <authorList>
            <person name="Parkin I.A."/>
            <person name="Koh C."/>
            <person name="Tang H."/>
            <person name="Robinson S.J."/>
            <person name="Kagale S."/>
            <person name="Clarke W.E."/>
            <person name="Town C.D."/>
            <person name="Nixon J."/>
            <person name="Krishnakumar V."/>
            <person name="Bidwell S.L."/>
            <person name="Denoeud F."/>
            <person name="Belcram H."/>
            <person name="Links M.G."/>
            <person name="Just J."/>
            <person name="Clarke C."/>
            <person name="Bender T."/>
            <person name="Huebert T."/>
            <person name="Mason A.S."/>
            <person name="Pires J.C."/>
            <person name="Barker G."/>
            <person name="Moore J."/>
            <person name="Walley P.G."/>
            <person name="Manoli S."/>
            <person name="Batley J."/>
            <person name="Edwards D."/>
            <person name="Nelson M.N."/>
            <person name="Wang X."/>
            <person name="Paterson A.H."/>
            <person name="King G."/>
            <person name="Bancroft I."/>
            <person name="Chalhoub B."/>
            <person name="Sharpe A.G."/>
        </authorList>
    </citation>
    <scope>NUCLEOTIDE SEQUENCE</scope>
    <source>
        <strain evidence="1 2">cv. TO1000</strain>
    </source>
</reference>
<reference evidence="1" key="2">
    <citation type="submission" date="2015-03" db="UniProtKB">
        <authorList>
            <consortium name="EnsemblPlants"/>
        </authorList>
    </citation>
    <scope>IDENTIFICATION</scope>
</reference>
<dbReference type="HOGENOM" id="CLU_2888889_0_0_1"/>
<proteinExistence type="predicted"/>
<organism evidence="1 2">
    <name type="scientific">Brassica oleracea var. oleracea</name>
    <dbReference type="NCBI Taxonomy" id="109376"/>
    <lineage>
        <taxon>Eukaryota</taxon>
        <taxon>Viridiplantae</taxon>
        <taxon>Streptophyta</taxon>
        <taxon>Embryophyta</taxon>
        <taxon>Tracheophyta</taxon>
        <taxon>Spermatophyta</taxon>
        <taxon>Magnoliopsida</taxon>
        <taxon>eudicotyledons</taxon>
        <taxon>Gunneridae</taxon>
        <taxon>Pentapetalae</taxon>
        <taxon>rosids</taxon>
        <taxon>malvids</taxon>
        <taxon>Brassicales</taxon>
        <taxon>Brassicaceae</taxon>
        <taxon>Brassiceae</taxon>
        <taxon>Brassica</taxon>
    </lineage>
</organism>
<dbReference type="EnsemblPlants" id="Bo9g077780.1">
    <property type="protein sequence ID" value="Bo9g077780.1"/>
    <property type="gene ID" value="Bo9g077780"/>
</dbReference>